<dbReference type="PANTHER" id="PTHR12544">
    <property type="entry name" value="GLUTAMINASE"/>
    <property type="match status" value="1"/>
</dbReference>
<dbReference type="RefSeq" id="WP_157322168.1">
    <property type="nucleotide sequence ID" value="NZ_BMFX01000042.1"/>
</dbReference>
<evidence type="ECO:0000313" key="7">
    <source>
        <dbReference type="EMBL" id="MVT25830.1"/>
    </source>
</evidence>
<dbReference type="InterPro" id="IPR015868">
    <property type="entry name" value="Glutaminase"/>
</dbReference>
<comment type="similarity">
    <text evidence="1">Belongs to the glutaminase family.</text>
</comment>
<proteinExistence type="inferred from homology"/>
<evidence type="ECO:0000256" key="2">
    <source>
        <dbReference type="ARBA" id="ARBA00011881"/>
    </source>
</evidence>
<accession>A0A7K1UH77</accession>
<protein>
    <recommendedName>
        <fullName evidence="3">glutaminase</fullName>
        <ecNumber evidence="3">3.5.1.2</ecNumber>
    </recommendedName>
</protein>
<dbReference type="Pfam" id="PF04960">
    <property type="entry name" value="Glutaminase"/>
    <property type="match status" value="1"/>
</dbReference>
<comment type="subunit">
    <text evidence="2">Homotetramer.</text>
</comment>
<evidence type="ECO:0000256" key="5">
    <source>
        <dbReference type="ARBA" id="ARBA00049534"/>
    </source>
</evidence>
<dbReference type="InterPro" id="IPR012338">
    <property type="entry name" value="Beta-lactam/transpept-like"/>
</dbReference>
<evidence type="ECO:0000313" key="8">
    <source>
        <dbReference type="Proteomes" id="UP000460157"/>
    </source>
</evidence>
<name>A0A7K1UH77_9MICC</name>
<comment type="caution">
    <text evidence="7">The sequence shown here is derived from an EMBL/GenBank/DDBJ whole genome shotgun (WGS) entry which is preliminary data.</text>
</comment>
<evidence type="ECO:0000256" key="6">
    <source>
        <dbReference type="SAM" id="MobiDB-lite"/>
    </source>
</evidence>
<keyword evidence="8" id="KW-1185">Reference proteome</keyword>
<evidence type="ECO:0000256" key="4">
    <source>
        <dbReference type="ARBA" id="ARBA00022801"/>
    </source>
</evidence>
<comment type="catalytic activity">
    <reaction evidence="5">
        <text>L-glutamine + H2O = L-glutamate + NH4(+)</text>
        <dbReference type="Rhea" id="RHEA:15889"/>
        <dbReference type="ChEBI" id="CHEBI:15377"/>
        <dbReference type="ChEBI" id="CHEBI:28938"/>
        <dbReference type="ChEBI" id="CHEBI:29985"/>
        <dbReference type="ChEBI" id="CHEBI:58359"/>
        <dbReference type="EC" id="3.5.1.2"/>
    </reaction>
</comment>
<dbReference type="Proteomes" id="UP000460157">
    <property type="component" value="Unassembled WGS sequence"/>
</dbReference>
<sequence>MTGTSSDAEQPERASSVSEYLDHVLAECGEDTSGEVSRDIPAPGATDPALHALAVVTADGSEYASGDDDHYFTIQSISKPFVYALAVDDAGLERVHEAVGTEPSGEAFNELSLEGGTGRPLNPMINAGAIITHQLVRPKPENPETHAQHTTSHSTEVQRRTARIVEGLSAFAGRDLKVEHDLAEDEYSKDYRNLVVRL</sequence>
<dbReference type="GO" id="GO:0006543">
    <property type="term" value="P:L-glutamine catabolic process"/>
    <property type="evidence" value="ECO:0007669"/>
    <property type="project" value="TreeGrafter"/>
</dbReference>
<dbReference type="EC" id="3.5.1.2" evidence="3"/>
<dbReference type="Gene3D" id="3.40.710.10">
    <property type="entry name" value="DD-peptidase/beta-lactamase superfamily"/>
    <property type="match status" value="1"/>
</dbReference>
<gene>
    <name evidence="7" type="ORF">GNZ21_05560</name>
</gene>
<organism evidence="7 8">
    <name type="scientific">Nesterenkonia alkaliphila</name>
    <dbReference type="NCBI Taxonomy" id="1463631"/>
    <lineage>
        <taxon>Bacteria</taxon>
        <taxon>Bacillati</taxon>
        <taxon>Actinomycetota</taxon>
        <taxon>Actinomycetes</taxon>
        <taxon>Micrococcales</taxon>
        <taxon>Micrococcaceae</taxon>
        <taxon>Nesterenkonia</taxon>
    </lineage>
</organism>
<reference evidence="7 8" key="1">
    <citation type="submission" date="2019-12" db="EMBL/GenBank/DDBJ databases">
        <title>Nesterenkonia muleiensis sp. nov., a novel actinobacterium isolated from sap of Populus euphratica.</title>
        <authorList>
            <person name="Wang R."/>
        </authorList>
    </citation>
    <scope>NUCLEOTIDE SEQUENCE [LARGE SCALE GENOMIC DNA]</scope>
    <source>
        <strain evidence="7 8">F10</strain>
    </source>
</reference>
<feature type="compositionally biased region" description="Polar residues" evidence="6">
    <location>
        <begin position="1"/>
        <end position="18"/>
    </location>
</feature>
<dbReference type="SUPFAM" id="SSF56601">
    <property type="entry name" value="beta-lactamase/transpeptidase-like"/>
    <property type="match status" value="1"/>
</dbReference>
<dbReference type="GO" id="GO:0006537">
    <property type="term" value="P:glutamate biosynthetic process"/>
    <property type="evidence" value="ECO:0007669"/>
    <property type="project" value="TreeGrafter"/>
</dbReference>
<dbReference type="AlphaFoldDB" id="A0A7K1UH77"/>
<dbReference type="GO" id="GO:0004359">
    <property type="term" value="F:glutaminase activity"/>
    <property type="evidence" value="ECO:0007669"/>
    <property type="project" value="UniProtKB-EC"/>
</dbReference>
<dbReference type="EMBL" id="WRPM01000036">
    <property type="protein sequence ID" value="MVT25830.1"/>
    <property type="molecule type" value="Genomic_DNA"/>
</dbReference>
<evidence type="ECO:0000256" key="1">
    <source>
        <dbReference type="ARBA" id="ARBA00011076"/>
    </source>
</evidence>
<feature type="region of interest" description="Disordered" evidence="6">
    <location>
        <begin position="1"/>
        <end position="20"/>
    </location>
</feature>
<evidence type="ECO:0000256" key="3">
    <source>
        <dbReference type="ARBA" id="ARBA00012918"/>
    </source>
</evidence>
<feature type="region of interest" description="Disordered" evidence="6">
    <location>
        <begin position="139"/>
        <end position="158"/>
    </location>
</feature>
<dbReference type="PANTHER" id="PTHR12544:SF29">
    <property type="entry name" value="GLUTAMINASE"/>
    <property type="match status" value="1"/>
</dbReference>
<keyword evidence="4" id="KW-0378">Hydrolase</keyword>
<dbReference type="OrthoDB" id="9788822at2"/>